<organism evidence="1 2">
    <name type="scientific">Rhododendron molle</name>
    <name type="common">Chinese azalea</name>
    <name type="synonym">Azalea mollis</name>
    <dbReference type="NCBI Taxonomy" id="49168"/>
    <lineage>
        <taxon>Eukaryota</taxon>
        <taxon>Viridiplantae</taxon>
        <taxon>Streptophyta</taxon>
        <taxon>Embryophyta</taxon>
        <taxon>Tracheophyta</taxon>
        <taxon>Spermatophyta</taxon>
        <taxon>Magnoliopsida</taxon>
        <taxon>eudicotyledons</taxon>
        <taxon>Gunneridae</taxon>
        <taxon>Pentapetalae</taxon>
        <taxon>asterids</taxon>
        <taxon>Ericales</taxon>
        <taxon>Ericaceae</taxon>
        <taxon>Ericoideae</taxon>
        <taxon>Rhodoreae</taxon>
        <taxon>Rhododendron</taxon>
    </lineage>
</organism>
<dbReference type="EMBL" id="CM046397">
    <property type="protein sequence ID" value="KAI8536477.1"/>
    <property type="molecule type" value="Genomic_DNA"/>
</dbReference>
<evidence type="ECO:0000313" key="2">
    <source>
        <dbReference type="Proteomes" id="UP001062846"/>
    </source>
</evidence>
<dbReference type="Proteomes" id="UP001062846">
    <property type="component" value="Chromosome 10"/>
</dbReference>
<protein>
    <submittedName>
        <fullName evidence="1">Uncharacterized protein</fullName>
    </submittedName>
</protein>
<comment type="caution">
    <text evidence="1">The sequence shown here is derived from an EMBL/GenBank/DDBJ whole genome shotgun (WGS) entry which is preliminary data.</text>
</comment>
<sequence length="346" mass="38038">MDSTPNPNPNPNLSLKSKLPIKRKISEPNPNPNLAPKLEHLSTATTGDGEYDGGDGRQPPFKFHRIWTEPDEIRFLQCLLDSTDLSFPRDLNLFYSRFSSQTATSHPYTRSQLYEKLRRLRKKFRVVSSRLARGLHRAVLSPHDRALFDLSKRLWHPDFSSASPFAPSGDGGSNSRSSKQKNNNKSNLVGVRVSFSPTLEIDNHAVSNLVGDDDEDFDDDHVIDGGSIDVFDDGIDVQLSEVNVELDNDVVHEQELAMPSGGGCGGGGGGGGGGFGGGIGEVVANTVMNVFDQSLKEVRTILVSDLGSDGLVVDGLEKRWREQRVAELDVLGRRLRLVLEHSLRKQ</sequence>
<evidence type="ECO:0000313" key="1">
    <source>
        <dbReference type="EMBL" id="KAI8536477.1"/>
    </source>
</evidence>
<proteinExistence type="predicted"/>
<accession>A0ACC0M7D8</accession>
<keyword evidence="2" id="KW-1185">Reference proteome</keyword>
<reference evidence="1" key="1">
    <citation type="submission" date="2022-02" db="EMBL/GenBank/DDBJ databases">
        <title>Plant Genome Project.</title>
        <authorList>
            <person name="Zhang R.-G."/>
        </authorList>
    </citation>
    <scope>NUCLEOTIDE SEQUENCE</scope>
    <source>
        <strain evidence="1">AT1</strain>
    </source>
</reference>
<name>A0ACC0M7D8_RHOML</name>
<gene>
    <name evidence="1" type="ORF">RHMOL_Rhmol10G0260200</name>
</gene>